<dbReference type="Pfam" id="PF01580">
    <property type="entry name" value="FtsK_SpoIIIE"/>
    <property type="match status" value="1"/>
</dbReference>
<evidence type="ECO:0000313" key="6">
    <source>
        <dbReference type="EMBL" id="GAA1603835.1"/>
    </source>
</evidence>
<organism evidence="6 7">
    <name type="scientific">Kribbella sancticallisti</name>
    <dbReference type="NCBI Taxonomy" id="460087"/>
    <lineage>
        <taxon>Bacteria</taxon>
        <taxon>Bacillati</taxon>
        <taxon>Actinomycetota</taxon>
        <taxon>Actinomycetes</taxon>
        <taxon>Propionibacteriales</taxon>
        <taxon>Kribbellaceae</taxon>
        <taxon>Kribbella</taxon>
    </lineage>
</organism>
<comment type="caution">
    <text evidence="6">The sequence shown here is derived from an EMBL/GenBank/DDBJ whole genome shotgun (WGS) entry which is preliminary data.</text>
</comment>
<dbReference type="Proteomes" id="UP001500393">
    <property type="component" value="Unassembled WGS sequence"/>
</dbReference>
<sequence>MAKVKGKEVGTGPVNFRSPTVAIRLRWVVLWFCLRALGRGLGYLARHPGIVATTAVGVQCYRLWTTGSAWIVIASVAALGLVLGGWRWLWPDSFAQRVVWRIRGSRRRFMEYRTRWDTTMRALKLTVRMDDRTYVPRIIKVRSSGTVDQVTVRLLPGQILTDYAEQSERLARTFGAEDCRVRSAASLIPSWWPGGTEGWMGRYISWVLPRRTDRLVLWFLTNDPLRAIVAPIPAADPPNLQALDVARREDGLIFRLRLLYTHLLVAGATGAGKGSVLWSIIAALGPGIRSGLVQLWVLDPKGGMELALGRRLFHRFCYGSDPAMDGATDAEYEEAFATLLEDLVVIMRRRQGKLRGLSRLLKPSLDEPFIVLIADELASLTAYVTDPAMKKRIAKAFSLLLSQGRAVGISVVGALQDPRKEVLPFRDLFPTRLALRMSEGEQVKLVLTDGARERGARCDKIPESLPGVGYVTVDGETEPIRVRLSHITDEAIADLVNAYAPDLTGPTDPISVSTLEGAAA</sequence>
<evidence type="ECO:0000256" key="2">
    <source>
        <dbReference type="ARBA" id="ARBA00022840"/>
    </source>
</evidence>
<evidence type="ECO:0000256" key="3">
    <source>
        <dbReference type="PROSITE-ProRule" id="PRU00289"/>
    </source>
</evidence>
<accession>A0ABP4QAC6</accession>
<reference evidence="7" key="1">
    <citation type="journal article" date="2019" name="Int. J. Syst. Evol. Microbiol.">
        <title>The Global Catalogue of Microorganisms (GCM) 10K type strain sequencing project: providing services to taxonomists for standard genome sequencing and annotation.</title>
        <authorList>
            <consortium name="The Broad Institute Genomics Platform"/>
            <consortium name="The Broad Institute Genome Sequencing Center for Infectious Disease"/>
            <person name="Wu L."/>
            <person name="Ma J."/>
        </authorList>
    </citation>
    <scope>NUCLEOTIDE SEQUENCE [LARGE SCALE GENOMIC DNA]</scope>
    <source>
        <strain evidence="7">JCM 14969</strain>
    </source>
</reference>
<dbReference type="Gene3D" id="3.40.50.300">
    <property type="entry name" value="P-loop containing nucleotide triphosphate hydrolases"/>
    <property type="match status" value="1"/>
</dbReference>
<evidence type="ECO:0000313" key="7">
    <source>
        <dbReference type="Proteomes" id="UP001500393"/>
    </source>
</evidence>
<dbReference type="InterPro" id="IPR002543">
    <property type="entry name" value="FtsK_dom"/>
</dbReference>
<gene>
    <name evidence="6" type="ORF">GCM10009789_67310</name>
</gene>
<dbReference type="PROSITE" id="PS50901">
    <property type="entry name" value="FTSK"/>
    <property type="match status" value="1"/>
</dbReference>
<dbReference type="SUPFAM" id="SSF52540">
    <property type="entry name" value="P-loop containing nucleoside triphosphate hydrolases"/>
    <property type="match status" value="1"/>
</dbReference>
<name>A0ABP4QAC6_9ACTN</name>
<keyword evidence="1 3" id="KW-0547">Nucleotide-binding</keyword>
<feature type="binding site" evidence="3">
    <location>
        <begin position="267"/>
        <end position="274"/>
    </location>
    <ligand>
        <name>ATP</name>
        <dbReference type="ChEBI" id="CHEBI:30616"/>
    </ligand>
</feature>
<dbReference type="EMBL" id="BAAAOS010000053">
    <property type="protein sequence ID" value="GAA1603835.1"/>
    <property type="molecule type" value="Genomic_DNA"/>
</dbReference>
<protein>
    <submittedName>
        <fullName evidence="6">FtsK/SpoIIIE domain-containing protein</fullName>
    </submittedName>
</protein>
<dbReference type="InterPro" id="IPR050206">
    <property type="entry name" value="FtsK/SpoIIIE/SftA"/>
</dbReference>
<feature type="domain" description="FtsK" evidence="5">
    <location>
        <begin position="249"/>
        <end position="444"/>
    </location>
</feature>
<evidence type="ECO:0000259" key="5">
    <source>
        <dbReference type="PROSITE" id="PS50901"/>
    </source>
</evidence>
<dbReference type="PANTHER" id="PTHR22683:SF41">
    <property type="entry name" value="DNA TRANSLOCASE FTSK"/>
    <property type="match status" value="1"/>
</dbReference>
<keyword evidence="4" id="KW-0812">Transmembrane</keyword>
<keyword evidence="2 3" id="KW-0067">ATP-binding</keyword>
<dbReference type="InterPro" id="IPR027417">
    <property type="entry name" value="P-loop_NTPase"/>
</dbReference>
<keyword evidence="7" id="KW-1185">Reference proteome</keyword>
<evidence type="ECO:0000256" key="4">
    <source>
        <dbReference type="SAM" id="Phobius"/>
    </source>
</evidence>
<feature type="transmembrane region" description="Helical" evidence="4">
    <location>
        <begin position="69"/>
        <end position="90"/>
    </location>
</feature>
<proteinExistence type="predicted"/>
<keyword evidence="4" id="KW-0472">Membrane</keyword>
<evidence type="ECO:0000256" key="1">
    <source>
        <dbReference type="ARBA" id="ARBA00022741"/>
    </source>
</evidence>
<dbReference type="PANTHER" id="PTHR22683">
    <property type="entry name" value="SPORULATION PROTEIN RELATED"/>
    <property type="match status" value="1"/>
</dbReference>
<keyword evidence="4" id="KW-1133">Transmembrane helix</keyword>